<dbReference type="SUPFAM" id="SSF53756">
    <property type="entry name" value="UDP-Glycosyltransferase/glycogen phosphorylase"/>
    <property type="match status" value="1"/>
</dbReference>
<dbReference type="Gene3D" id="3.40.50.2000">
    <property type="entry name" value="Glycogen Phosphorylase B"/>
    <property type="match status" value="2"/>
</dbReference>
<proteinExistence type="predicted"/>
<dbReference type="EMBL" id="FTMS01000007">
    <property type="protein sequence ID" value="SIQ31882.1"/>
    <property type="molecule type" value="Genomic_DNA"/>
</dbReference>
<dbReference type="STRING" id="159291.SAMN05920897_1076"/>
<accession>A0A1N6RT29</accession>
<dbReference type="AlphaFoldDB" id="A0A1N6RT29"/>
<sequence length="392" mass="44172">MRQITVAFFIVARPRLTGAQRVISNLLQELANRPELRVILICTDGNTPIAERAKRSDIEHIEMPYPKRLDTFGGRLLALRNSLIAFPDFVRYRSQMRDVVKSLRPDLIFAGNTRALLPLVLQPAVRCPLVWNIFLGRRSRGVWWLLNEITLRAADAIVTEYTNQASDNLTRRQFQRFRHKIHTIVTAIELPANTQLPSNITPKSASWTVGFAGTLCHRKGLDLFLNAAVEMDRLDRKHPVRFFIAGETSTTDQGQYLETQKRHISVSGAEVHFLGWVDQMEWFYSNIDIFVLSSREEGMPGVVREAMARGIPVVATNVGGVRDALGDDSQAAGIVVKSEDSNEIANALLSLMNDPQTYQQLARRGRNRASSLFAIQRYADDICALFLSLASR</sequence>
<evidence type="ECO:0000313" key="1">
    <source>
        <dbReference type="EMBL" id="SIQ31882.1"/>
    </source>
</evidence>
<dbReference type="Pfam" id="PF13692">
    <property type="entry name" value="Glyco_trans_1_4"/>
    <property type="match status" value="1"/>
</dbReference>
<dbReference type="Proteomes" id="UP000186400">
    <property type="component" value="Unassembled WGS sequence"/>
</dbReference>
<dbReference type="OrthoDB" id="9804196at2"/>
<keyword evidence="1" id="KW-0808">Transferase</keyword>
<protein>
    <submittedName>
        <fullName evidence="1">Glycosyltransferase involved in cell wall bisynthesis</fullName>
    </submittedName>
</protein>
<gene>
    <name evidence="1" type="ORF">SAMN05920897_1076</name>
</gene>
<name>A0A1N6RT29_9SPIO</name>
<reference evidence="1 2" key="1">
    <citation type="submission" date="2017-01" db="EMBL/GenBank/DDBJ databases">
        <authorList>
            <person name="Mah S.A."/>
            <person name="Swanson W.J."/>
            <person name="Moy G.W."/>
            <person name="Vacquier V.D."/>
        </authorList>
    </citation>
    <scope>NUCLEOTIDE SEQUENCE [LARGE SCALE GENOMIC DNA]</scope>
    <source>
        <strain evidence="1 2">ASpG1</strain>
    </source>
</reference>
<dbReference type="CDD" id="cd03801">
    <property type="entry name" value="GT4_PimA-like"/>
    <property type="match status" value="1"/>
</dbReference>
<evidence type="ECO:0000313" key="2">
    <source>
        <dbReference type="Proteomes" id="UP000186400"/>
    </source>
</evidence>
<dbReference type="PANTHER" id="PTHR12526">
    <property type="entry name" value="GLYCOSYLTRANSFERASE"/>
    <property type="match status" value="1"/>
</dbReference>
<dbReference type="GO" id="GO:0016740">
    <property type="term" value="F:transferase activity"/>
    <property type="evidence" value="ECO:0007669"/>
    <property type="project" value="UniProtKB-KW"/>
</dbReference>
<organism evidence="1 2">
    <name type="scientific">Alkalispirochaeta americana</name>
    <dbReference type="NCBI Taxonomy" id="159291"/>
    <lineage>
        <taxon>Bacteria</taxon>
        <taxon>Pseudomonadati</taxon>
        <taxon>Spirochaetota</taxon>
        <taxon>Spirochaetia</taxon>
        <taxon>Spirochaetales</taxon>
        <taxon>Spirochaetaceae</taxon>
        <taxon>Alkalispirochaeta</taxon>
    </lineage>
</organism>
<keyword evidence="2" id="KW-1185">Reference proteome</keyword>